<keyword evidence="1 2" id="KW-0812">Transmembrane</keyword>
<proteinExistence type="predicted"/>
<name>A0A6H0KN99_9BACE</name>
<dbReference type="PROSITE" id="PS51257">
    <property type="entry name" value="PROKAR_LIPOPROTEIN"/>
    <property type="match status" value="1"/>
</dbReference>
<keyword evidence="1" id="KW-0472">Membrane</keyword>
<evidence type="ECO:0000313" key="3">
    <source>
        <dbReference type="Proteomes" id="UP000501780"/>
    </source>
</evidence>
<sequence length="163" mass="19129">MENSRKEKIAGFSYVSIIFLIFFFSCVIILFYRNTDVVASGQKEYDIAKIEQIGELRDVQGQAMIIIDSVYSRIRHFNPEIRANYEETEINFLLNDLKNLYESHTWDPRYKIFLQFADCCEMWLTDKKEIWSKKNNISGFTRNLEACEAGIAGQEKVVIENDK</sequence>
<protein>
    <submittedName>
        <fullName evidence="2">Type VI secretion system transmembrane protein TssO</fullName>
    </submittedName>
</protein>
<feature type="transmembrane region" description="Helical" evidence="1">
    <location>
        <begin position="12"/>
        <end position="32"/>
    </location>
</feature>
<gene>
    <name evidence="2" type="ORF">BacF7301_12170</name>
</gene>
<dbReference type="InterPro" id="IPR039449">
    <property type="entry name" value="TssO"/>
</dbReference>
<dbReference type="AlphaFoldDB" id="A0A6H0KN99"/>
<keyword evidence="1" id="KW-1133">Transmembrane helix</keyword>
<dbReference type="KEGG" id="bfc:BacF7301_12170"/>
<dbReference type="Pfam" id="PF17561">
    <property type="entry name" value="TssO"/>
    <property type="match status" value="1"/>
</dbReference>
<dbReference type="RefSeq" id="WP_167963137.1">
    <property type="nucleotide sequence ID" value="NZ_CP050831.1"/>
</dbReference>
<organism evidence="2 3">
    <name type="scientific">Bacteroides faecium</name>
    <dbReference type="NCBI Taxonomy" id="2715212"/>
    <lineage>
        <taxon>Bacteria</taxon>
        <taxon>Pseudomonadati</taxon>
        <taxon>Bacteroidota</taxon>
        <taxon>Bacteroidia</taxon>
        <taxon>Bacteroidales</taxon>
        <taxon>Bacteroidaceae</taxon>
        <taxon>Bacteroides</taxon>
    </lineage>
</organism>
<accession>A0A6H0KN99</accession>
<dbReference type="Proteomes" id="UP000501780">
    <property type="component" value="Chromosome"/>
</dbReference>
<keyword evidence="3" id="KW-1185">Reference proteome</keyword>
<reference evidence="2 3" key="1">
    <citation type="submission" date="2020-03" db="EMBL/GenBank/DDBJ databases">
        <title>Genomic analysis of Bacteroides faecium CBA7301.</title>
        <authorList>
            <person name="Kim J."/>
            <person name="Roh S.W."/>
        </authorList>
    </citation>
    <scope>NUCLEOTIDE SEQUENCE [LARGE SCALE GENOMIC DNA]</scope>
    <source>
        <strain evidence="2 3">CBA7301</strain>
    </source>
</reference>
<evidence type="ECO:0000256" key="1">
    <source>
        <dbReference type="SAM" id="Phobius"/>
    </source>
</evidence>
<evidence type="ECO:0000313" key="2">
    <source>
        <dbReference type="EMBL" id="QIU94852.1"/>
    </source>
</evidence>
<dbReference type="EMBL" id="CP050831">
    <property type="protein sequence ID" value="QIU94852.1"/>
    <property type="molecule type" value="Genomic_DNA"/>
</dbReference>